<feature type="compositionally biased region" description="Basic residues" evidence="1">
    <location>
        <begin position="351"/>
        <end position="365"/>
    </location>
</feature>
<gene>
    <name evidence="3" type="ORF">BB559_003829</name>
</gene>
<comment type="caution">
    <text evidence="3">The sequence shown here is derived from an EMBL/GenBank/DDBJ whole genome shotgun (WGS) entry which is preliminary data.</text>
</comment>
<evidence type="ECO:0000313" key="4">
    <source>
        <dbReference type="Proteomes" id="UP000245699"/>
    </source>
</evidence>
<dbReference type="CDD" id="cd14279">
    <property type="entry name" value="CUE"/>
    <property type="match status" value="1"/>
</dbReference>
<evidence type="ECO:0000256" key="1">
    <source>
        <dbReference type="SAM" id="MobiDB-lite"/>
    </source>
</evidence>
<dbReference type="SUPFAM" id="SSF46934">
    <property type="entry name" value="UBA-like"/>
    <property type="match status" value="1"/>
</dbReference>
<dbReference type="GO" id="GO:0043130">
    <property type="term" value="F:ubiquitin binding"/>
    <property type="evidence" value="ECO:0007669"/>
    <property type="project" value="InterPro"/>
</dbReference>
<dbReference type="EMBL" id="MBFT01000383">
    <property type="protein sequence ID" value="PVU92138.1"/>
    <property type="molecule type" value="Genomic_DNA"/>
</dbReference>
<keyword evidence="4" id="KW-1185">Reference proteome</keyword>
<dbReference type="InterPro" id="IPR009060">
    <property type="entry name" value="UBA-like_sf"/>
</dbReference>
<reference evidence="3 4" key="1">
    <citation type="journal article" date="2018" name="MBio">
        <title>Comparative Genomics Reveals the Core Gene Toolbox for the Fungus-Insect Symbiosis.</title>
        <authorList>
            <person name="Wang Y."/>
            <person name="Stata M."/>
            <person name="Wang W."/>
            <person name="Stajich J.E."/>
            <person name="White M.M."/>
            <person name="Moncalvo J.M."/>
        </authorList>
    </citation>
    <scope>NUCLEOTIDE SEQUENCE [LARGE SCALE GENOMIC DNA]</scope>
    <source>
        <strain evidence="3 4">AUS-77-4</strain>
    </source>
</reference>
<evidence type="ECO:0000313" key="3">
    <source>
        <dbReference type="EMBL" id="PVU92138.1"/>
    </source>
</evidence>
<proteinExistence type="predicted"/>
<accession>A0A2T9YIG2</accession>
<protein>
    <recommendedName>
        <fullName evidence="2">CUE domain-containing protein</fullName>
    </recommendedName>
</protein>
<evidence type="ECO:0000259" key="2">
    <source>
        <dbReference type="PROSITE" id="PS51140"/>
    </source>
</evidence>
<dbReference type="PROSITE" id="PS51140">
    <property type="entry name" value="CUE"/>
    <property type="match status" value="1"/>
</dbReference>
<dbReference type="Pfam" id="PF02845">
    <property type="entry name" value="CUE"/>
    <property type="match status" value="1"/>
</dbReference>
<feature type="compositionally biased region" description="Low complexity" evidence="1">
    <location>
        <begin position="324"/>
        <end position="343"/>
    </location>
</feature>
<organism evidence="3 4">
    <name type="scientific">Furculomyces boomerangus</name>
    <dbReference type="NCBI Taxonomy" id="61424"/>
    <lineage>
        <taxon>Eukaryota</taxon>
        <taxon>Fungi</taxon>
        <taxon>Fungi incertae sedis</taxon>
        <taxon>Zoopagomycota</taxon>
        <taxon>Kickxellomycotina</taxon>
        <taxon>Harpellomycetes</taxon>
        <taxon>Harpellales</taxon>
        <taxon>Harpellaceae</taxon>
        <taxon>Furculomyces</taxon>
    </lineage>
</organism>
<dbReference type="OrthoDB" id="5577209at2759"/>
<dbReference type="Proteomes" id="UP000245699">
    <property type="component" value="Unassembled WGS sequence"/>
</dbReference>
<dbReference type="AlphaFoldDB" id="A0A2T9YIG2"/>
<dbReference type="InterPro" id="IPR003892">
    <property type="entry name" value="CUE"/>
</dbReference>
<dbReference type="STRING" id="61424.A0A2T9YIG2"/>
<name>A0A2T9YIG2_9FUNG</name>
<feature type="domain" description="CUE" evidence="2">
    <location>
        <begin position="64"/>
        <end position="111"/>
    </location>
</feature>
<feature type="region of interest" description="Disordered" evidence="1">
    <location>
        <begin position="314"/>
        <end position="374"/>
    </location>
</feature>
<sequence length="374" mass="43192">MFNAENNSNWDSDKASYIISVFEQASESVDDQFSSDSGFVANTFKKRFESLTMSNPTPKAEDDVFESNLNILLEMFPDLNIDYLKNELSRFNGSTEATTEHILSFDINDNHIESKTEQVVIINNSENTYTESHIEYDILKSRKNIFDNDKYDIFNNPNVDESKILQPNKKNKDIESNTYNESSLTQINKEKVLAAAALLEEDEYDDTFDEGYVDTLYKLKENQSNENLEQSSGKAGGILEIKRDEKPDLDSYFLKYLATDEWVFKRNTEARQSAIRKKMISEMNMTNEQIEGWYIMLEKTPNRKATLLNNAEESAIRNQKKISPNDTKNSTNNNTTNQNPTKTHSGQNKGRYGKNHNRKNAHRYKNKDSFKDIV</sequence>